<dbReference type="Pfam" id="PF06348">
    <property type="entry name" value="DUF1059"/>
    <property type="match status" value="1"/>
</dbReference>
<keyword evidence="2" id="KW-1185">Reference proteome</keyword>
<dbReference type="AlphaFoldDB" id="C7DGP9"/>
<proteinExistence type="predicted"/>
<reference evidence="1 2" key="1">
    <citation type="journal article" date="2009" name="Genome Biol.">
        <title>Community-wide analysis of microbial genome sequence signatures.</title>
        <authorList>
            <person name="Dick G.J."/>
            <person name="Andersson A.F."/>
            <person name="Baker B.J."/>
            <person name="Simmons S.L."/>
            <person name="Thomas B.C."/>
            <person name="Yelton A.P."/>
            <person name="Banfield J.F."/>
        </authorList>
    </citation>
    <scope>NUCLEOTIDE SEQUENCE [LARGE SCALE GENOMIC DNA]</scope>
    <source>
        <strain evidence="1">ARMAN-2</strain>
    </source>
</reference>
<evidence type="ECO:0000313" key="1">
    <source>
        <dbReference type="EMBL" id="EET90396.1"/>
    </source>
</evidence>
<name>C7DGP9_MICA2</name>
<organism evidence="1 2">
    <name type="scientific">Candidatus Micrarchaeum acidiphilum ARMAN-2</name>
    <dbReference type="NCBI Taxonomy" id="425595"/>
    <lineage>
        <taxon>Archaea</taxon>
        <taxon>Candidatus Micrarchaeota</taxon>
        <taxon>Candidatus Micrarchaeia</taxon>
        <taxon>Candidatus Micrarchaeales</taxon>
        <taxon>Candidatus Micrarchaeaceae</taxon>
        <taxon>Candidatus Micrarchaeum</taxon>
    </lineage>
</organism>
<dbReference type="EMBL" id="GG697238">
    <property type="protein sequence ID" value="EET90396.1"/>
    <property type="molecule type" value="Genomic_DNA"/>
</dbReference>
<dbReference type="InterPro" id="IPR009409">
    <property type="entry name" value="DUF1059"/>
</dbReference>
<accession>C7DGP9</accession>
<reference evidence="1 2" key="2">
    <citation type="journal article" date="2010" name="Proc. Natl. Acad. Sci. U.S.A.">
        <title>Enigmatic, ultrasmall, uncultivated Archaea.</title>
        <authorList>
            <person name="Baker B.J."/>
            <person name="Comolli L.R."/>
            <person name="Dick G.J."/>
            <person name="Hauser L.J."/>
            <person name="Hyatt D."/>
            <person name="Dill B.D."/>
            <person name="Land M.L."/>
            <person name="Verberkmoes N.C."/>
            <person name="Hettich R.L."/>
            <person name="Banfield J.F."/>
        </authorList>
    </citation>
    <scope>NUCLEOTIDE SEQUENCE [LARGE SCALE GENOMIC DNA]</scope>
    <source>
        <strain evidence="1">ARMAN-2</strain>
    </source>
</reference>
<protein>
    <recommendedName>
        <fullName evidence="3">Small metal-binding protein</fullName>
    </recommendedName>
</protein>
<evidence type="ECO:0008006" key="3">
    <source>
        <dbReference type="Google" id="ProtNLM"/>
    </source>
</evidence>
<gene>
    <name evidence="1" type="ORF">UNLARM2_1035</name>
</gene>
<dbReference type="Proteomes" id="UP000332487">
    <property type="component" value="Unassembled WGS sequence"/>
</dbReference>
<evidence type="ECO:0000313" key="2">
    <source>
        <dbReference type="Proteomes" id="UP000332487"/>
    </source>
</evidence>
<sequence length="59" mass="6416">MPKESFACKDIGMSCGFKAEAQSEEELMKKIAEHAKKAHNMSSIDAATMSKVKAAIKRA</sequence>